<accession>A0ABR3K002</accession>
<feature type="region of interest" description="Disordered" evidence="1">
    <location>
        <begin position="62"/>
        <end position="197"/>
    </location>
</feature>
<evidence type="ECO:0000256" key="1">
    <source>
        <dbReference type="SAM" id="MobiDB-lite"/>
    </source>
</evidence>
<keyword evidence="3" id="KW-1185">Reference proteome</keyword>
<proteinExistence type="predicted"/>
<protein>
    <submittedName>
        <fullName evidence="2">Uncharacterized protein</fullName>
    </submittedName>
</protein>
<evidence type="ECO:0000313" key="2">
    <source>
        <dbReference type="EMBL" id="KAL0960707.1"/>
    </source>
</evidence>
<reference evidence="3" key="1">
    <citation type="submission" date="2024-06" db="EMBL/GenBank/DDBJ databases">
        <title>Multi-omics analyses provide insights into the biosynthesis of the anticancer antibiotic pleurotin in Hohenbuehelia grisea.</title>
        <authorList>
            <person name="Weaver J.A."/>
            <person name="Alberti F."/>
        </authorList>
    </citation>
    <scope>NUCLEOTIDE SEQUENCE [LARGE SCALE GENOMIC DNA]</scope>
    <source>
        <strain evidence="3">T-177</strain>
    </source>
</reference>
<dbReference type="Proteomes" id="UP001556367">
    <property type="component" value="Unassembled WGS sequence"/>
</dbReference>
<sequence>MLVRGIDAELGFLLVFCLDRVGCDVRACGECRYGVRFLLRSGSYAFGLPVQLLYLLSPSARKTAPHHDSHDSHAPQKVTMKDSEGTEADVTSAVQASEAQDAPKAADGQPTADAAKAEPAEEKPKEDKPADGDATTVESKEGGEQPKVPNSSGGADAEKNAKKAGTFQDEEDSGPTEAGDARQAAKEKTTPKDAQKS</sequence>
<evidence type="ECO:0000313" key="3">
    <source>
        <dbReference type="Proteomes" id="UP001556367"/>
    </source>
</evidence>
<dbReference type="EMBL" id="JASNQZ010000001">
    <property type="protein sequence ID" value="KAL0960707.1"/>
    <property type="molecule type" value="Genomic_DNA"/>
</dbReference>
<comment type="caution">
    <text evidence="2">The sequence shown here is derived from an EMBL/GenBank/DDBJ whole genome shotgun (WGS) entry which is preliminary data.</text>
</comment>
<feature type="compositionally biased region" description="Basic and acidic residues" evidence="1">
    <location>
        <begin position="115"/>
        <end position="131"/>
    </location>
</feature>
<gene>
    <name evidence="2" type="ORF">HGRIS_005732</name>
</gene>
<organism evidence="2 3">
    <name type="scientific">Hohenbuehelia grisea</name>
    <dbReference type="NCBI Taxonomy" id="104357"/>
    <lineage>
        <taxon>Eukaryota</taxon>
        <taxon>Fungi</taxon>
        <taxon>Dikarya</taxon>
        <taxon>Basidiomycota</taxon>
        <taxon>Agaricomycotina</taxon>
        <taxon>Agaricomycetes</taxon>
        <taxon>Agaricomycetidae</taxon>
        <taxon>Agaricales</taxon>
        <taxon>Pleurotineae</taxon>
        <taxon>Pleurotaceae</taxon>
        <taxon>Hohenbuehelia</taxon>
    </lineage>
</organism>
<feature type="compositionally biased region" description="Basic and acidic residues" evidence="1">
    <location>
        <begin position="179"/>
        <end position="197"/>
    </location>
</feature>
<feature type="compositionally biased region" description="Basic and acidic residues" evidence="1">
    <location>
        <begin position="65"/>
        <end position="84"/>
    </location>
</feature>
<name>A0ABR3K002_9AGAR</name>